<sequence length="271" mass="28278">MNFLSGGGTLPRRNLSSSPGSKGPDQAELAADMGMFIGGLKVQKQTFAEAVTQPGITFVAAKFDGILGMGYDTISVDGVVPPFYNMVQQKLVDKPVFSFYLNRDASGATGGELLLGGTDPKYYSGDFTFVDVTKPGYWQFKMDGIMISGKASDFCKGGCAAIADTGTSLIAGPTSEVAALNKQIGATPIPGGEYMVDCSQVSSLPPISFMLAGKAFELQGKDYVLQVTTMGQTVCVSGFLGIDVPAGPLWILGDVFIGPYYTCVGTKTGAG</sequence>
<evidence type="ECO:0000256" key="4">
    <source>
        <dbReference type="SAM" id="MobiDB-lite"/>
    </source>
</evidence>
<dbReference type="InterPro" id="IPR001969">
    <property type="entry name" value="Aspartic_peptidase_AS"/>
</dbReference>
<keyword evidence="2" id="KW-1015">Disulfide bond</keyword>
<feature type="domain" description="Peptidase A1" evidence="5">
    <location>
        <begin position="1"/>
        <end position="271"/>
    </location>
</feature>
<evidence type="ECO:0000313" key="6">
    <source>
        <dbReference type="Proteomes" id="UP000515135"/>
    </source>
</evidence>
<keyword evidence="3" id="KW-0378">Hydrolase</keyword>
<gene>
    <name evidence="7" type="primary">LOC109475415</name>
</gene>
<proteinExistence type="inferred from homology"/>
<dbReference type="KEGG" id="bbel:109475415"/>
<evidence type="ECO:0000256" key="2">
    <source>
        <dbReference type="PIRSR" id="PIRSR601461-2"/>
    </source>
</evidence>
<accession>A0A6P4ZKH0</accession>
<dbReference type="GO" id="GO:0004190">
    <property type="term" value="F:aspartic-type endopeptidase activity"/>
    <property type="evidence" value="ECO:0007669"/>
    <property type="project" value="UniProtKB-KW"/>
</dbReference>
<dbReference type="FunFam" id="2.40.70.10:FF:000044">
    <property type="entry name" value="Lysosomal aspartic protease"/>
    <property type="match status" value="1"/>
</dbReference>
<evidence type="ECO:0000313" key="7">
    <source>
        <dbReference type="RefSeq" id="XP_019631577.1"/>
    </source>
</evidence>
<dbReference type="SUPFAM" id="SSF50630">
    <property type="entry name" value="Acid proteases"/>
    <property type="match status" value="1"/>
</dbReference>
<comment type="similarity">
    <text evidence="1 3">Belongs to the peptidase A1 family.</text>
</comment>
<evidence type="ECO:0000256" key="1">
    <source>
        <dbReference type="ARBA" id="ARBA00007447"/>
    </source>
</evidence>
<dbReference type="PANTHER" id="PTHR47966:SF51">
    <property type="entry name" value="BETA-SITE APP-CLEAVING ENZYME, ISOFORM A-RELATED"/>
    <property type="match status" value="1"/>
</dbReference>
<dbReference type="Pfam" id="PF00026">
    <property type="entry name" value="Asp"/>
    <property type="match status" value="1"/>
</dbReference>
<feature type="disulfide bond" evidence="2">
    <location>
        <begin position="198"/>
        <end position="235"/>
    </location>
</feature>
<dbReference type="PROSITE" id="PS51767">
    <property type="entry name" value="PEPTIDASE_A1"/>
    <property type="match status" value="1"/>
</dbReference>
<dbReference type="InterPro" id="IPR021109">
    <property type="entry name" value="Peptidase_aspartic_dom_sf"/>
</dbReference>
<dbReference type="RefSeq" id="XP_019631577.1">
    <property type="nucleotide sequence ID" value="XM_019776018.1"/>
</dbReference>
<dbReference type="Gene3D" id="2.40.70.10">
    <property type="entry name" value="Acid Proteases"/>
    <property type="match status" value="1"/>
</dbReference>
<feature type="region of interest" description="Disordered" evidence="4">
    <location>
        <begin position="1"/>
        <end position="25"/>
    </location>
</feature>
<evidence type="ECO:0000256" key="3">
    <source>
        <dbReference type="RuleBase" id="RU000454"/>
    </source>
</evidence>
<dbReference type="PROSITE" id="PS00141">
    <property type="entry name" value="ASP_PROTEASE"/>
    <property type="match status" value="1"/>
</dbReference>
<dbReference type="GO" id="GO:0006508">
    <property type="term" value="P:proteolysis"/>
    <property type="evidence" value="ECO:0007669"/>
    <property type="project" value="UniProtKB-KW"/>
</dbReference>
<keyword evidence="3" id="KW-0064">Aspartyl protease</keyword>
<dbReference type="AlphaFoldDB" id="A0A6P4ZKH0"/>
<name>A0A6P4ZKH0_BRABE</name>
<dbReference type="InterPro" id="IPR033121">
    <property type="entry name" value="PEPTIDASE_A1"/>
</dbReference>
<keyword evidence="6" id="KW-1185">Reference proteome</keyword>
<reference evidence="7" key="1">
    <citation type="submission" date="2025-08" db="UniProtKB">
        <authorList>
            <consortium name="RefSeq"/>
        </authorList>
    </citation>
    <scope>IDENTIFICATION</scope>
    <source>
        <tissue evidence="7">Gonad</tissue>
    </source>
</reference>
<evidence type="ECO:0000259" key="5">
    <source>
        <dbReference type="PROSITE" id="PS51767"/>
    </source>
</evidence>
<keyword evidence="3" id="KW-0645">Protease</keyword>
<dbReference type="PANTHER" id="PTHR47966">
    <property type="entry name" value="BETA-SITE APP-CLEAVING ENZYME, ISOFORM A-RELATED"/>
    <property type="match status" value="1"/>
</dbReference>
<dbReference type="InterPro" id="IPR001461">
    <property type="entry name" value="Aspartic_peptidase_A1"/>
</dbReference>
<protein>
    <submittedName>
        <fullName evidence="7">Lysosomal aspartic protease-like</fullName>
    </submittedName>
</protein>
<organism evidence="6 7">
    <name type="scientific">Branchiostoma belcheri</name>
    <name type="common">Amphioxus</name>
    <dbReference type="NCBI Taxonomy" id="7741"/>
    <lineage>
        <taxon>Eukaryota</taxon>
        <taxon>Metazoa</taxon>
        <taxon>Chordata</taxon>
        <taxon>Cephalochordata</taxon>
        <taxon>Leptocardii</taxon>
        <taxon>Amphioxiformes</taxon>
        <taxon>Branchiostomatidae</taxon>
        <taxon>Branchiostoma</taxon>
    </lineage>
</organism>
<dbReference type="OrthoDB" id="771136at2759"/>
<dbReference type="PRINTS" id="PR00792">
    <property type="entry name" value="PEPSIN"/>
</dbReference>
<dbReference type="Proteomes" id="UP000515135">
    <property type="component" value="Unplaced"/>
</dbReference>
<dbReference type="GeneID" id="109475415"/>